<evidence type="ECO:0000256" key="4">
    <source>
        <dbReference type="ARBA" id="ARBA00022519"/>
    </source>
</evidence>
<keyword evidence="2 9" id="KW-0813">Transport</keyword>
<keyword evidence="6 9" id="KW-1133">Transmembrane helix</keyword>
<keyword evidence="5 9" id="KW-0812">Transmembrane</keyword>
<name>A0A345DCT4_9BURK</name>
<evidence type="ECO:0000256" key="9">
    <source>
        <dbReference type="RuleBase" id="RU369079"/>
    </source>
</evidence>
<evidence type="ECO:0000256" key="3">
    <source>
        <dbReference type="ARBA" id="ARBA00022475"/>
    </source>
</evidence>
<feature type="transmembrane region" description="Helical" evidence="9">
    <location>
        <begin position="97"/>
        <end position="118"/>
    </location>
</feature>
<evidence type="ECO:0000313" key="12">
    <source>
        <dbReference type="Proteomes" id="UP000252182"/>
    </source>
</evidence>
<dbReference type="InterPro" id="IPR007387">
    <property type="entry name" value="TRAP_DctQ"/>
</dbReference>
<feature type="transmembrane region" description="Helical" evidence="9">
    <location>
        <begin position="138"/>
        <end position="156"/>
    </location>
</feature>
<dbReference type="InterPro" id="IPR055348">
    <property type="entry name" value="DctQ"/>
</dbReference>
<dbReference type="GO" id="GO:0022857">
    <property type="term" value="F:transmembrane transporter activity"/>
    <property type="evidence" value="ECO:0007669"/>
    <property type="project" value="UniProtKB-UniRule"/>
</dbReference>
<dbReference type="KEGG" id="hyf:DTO96_101913"/>
<keyword evidence="3" id="KW-1003">Cell membrane</keyword>
<dbReference type="Pfam" id="PF04290">
    <property type="entry name" value="DctQ"/>
    <property type="match status" value="1"/>
</dbReference>
<dbReference type="Proteomes" id="UP000252182">
    <property type="component" value="Chromosome"/>
</dbReference>
<evidence type="ECO:0000313" key="11">
    <source>
        <dbReference type="EMBL" id="AXF86172.1"/>
    </source>
</evidence>
<feature type="transmembrane region" description="Helical" evidence="9">
    <location>
        <begin position="21"/>
        <end position="39"/>
    </location>
</feature>
<evidence type="ECO:0000256" key="8">
    <source>
        <dbReference type="ARBA" id="ARBA00038436"/>
    </source>
</evidence>
<feature type="transmembrane region" description="Helical" evidence="9">
    <location>
        <begin position="59"/>
        <end position="76"/>
    </location>
</feature>
<keyword evidence="4 9" id="KW-0997">Cell inner membrane</keyword>
<keyword evidence="7 9" id="KW-0472">Membrane</keyword>
<evidence type="ECO:0000259" key="10">
    <source>
        <dbReference type="Pfam" id="PF04290"/>
    </source>
</evidence>
<comment type="subunit">
    <text evidence="9">The complex comprises the extracytoplasmic solute receptor protein and the two transmembrane proteins.</text>
</comment>
<evidence type="ECO:0000256" key="6">
    <source>
        <dbReference type="ARBA" id="ARBA00022989"/>
    </source>
</evidence>
<evidence type="ECO:0000256" key="7">
    <source>
        <dbReference type="ARBA" id="ARBA00023136"/>
    </source>
</evidence>
<feature type="domain" description="Tripartite ATP-independent periplasmic transporters DctQ component" evidence="10">
    <location>
        <begin position="48"/>
        <end position="166"/>
    </location>
</feature>
<dbReference type="GO" id="GO:0005886">
    <property type="term" value="C:plasma membrane"/>
    <property type="evidence" value="ECO:0007669"/>
    <property type="project" value="UniProtKB-SubCell"/>
</dbReference>
<sequence>MQALLRVSKMIDLLNERISKFALWGVLLAVAICSTNAILRKLFSSSDFFQKNSSVMFELQFFLFSCIFLFGAAYTLRRDEHVRIDVISSRYSERAQVKLDIIGFLFFMLPICLLVFYYSLSFFAQSFVNGEHSGDSGLLLWPFKLLMPLGYFFLILQGISELIKRFGYMKGLVSFHEFRKAGHNPDDEVREYLEATHQTRQD</sequence>
<proteinExistence type="inferred from homology"/>
<evidence type="ECO:0000256" key="2">
    <source>
        <dbReference type="ARBA" id="ARBA00022448"/>
    </source>
</evidence>
<accession>A0A345DCT4</accession>
<comment type="subcellular location">
    <subcellularLocation>
        <location evidence="1 9">Cell inner membrane</location>
        <topology evidence="1 9">Multi-pass membrane protein</topology>
    </subcellularLocation>
</comment>
<protein>
    <recommendedName>
        <fullName evidence="9">TRAP transporter small permease protein</fullName>
    </recommendedName>
</protein>
<dbReference type="RefSeq" id="WP_225972480.1">
    <property type="nucleotide sequence ID" value="NZ_CP031124.1"/>
</dbReference>
<dbReference type="EMBL" id="CP031124">
    <property type="protein sequence ID" value="AXF86172.1"/>
    <property type="molecule type" value="Genomic_DNA"/>
</dbReference>
<reference evidence="12" key="1">
    <citation type="submission" date="2018-07" db="EMBL/GenBank/DDBJ databases">
        <authorList>
            <person name="Kim H."/>
        </authorList>
    </citation>
    <scope>NUCLEOTIDE SEQUENCE [LARGE SCALE GENOMIC DNA]</scope>
    <source>
        <strain evidence="12">F02</strain>
    </source>
</reference>
<comment type="function">
    <text evidence="9">Part of the tripartite ATP-independent periplasmic (TRAP) transport system.</text>
</comment>
<organism evidence="11 12">
    <name type="scientific">Ephemeroptericola cinctiostellae</name>
    <dbReference type="NCBI Taxonomy" id="2268024"/>
    <lineage>
        <taxon>Bacteria</taxon>
        <taxon>Pseudomonadati</taxon>
        <taxon>Pseudomonadota</taxon>
        <taxon>Betaproteobacteria</taxon>
        <taxon>Burkholderiales</taxon>
        <taxon>Burkholderiaceae</taxon>
        <taxon>Ephemeroptericola</taxon>
    </lineage>
</organism>
<keyword evidence="12" id="KW-1185">Reference proteome</keyword>
<dbReference type="PANTHER" id="PTHR35011:SF4">
    <property type="entry name" value="SLL1102 PROTEIN"/>
    <property type="match status" value="1"/>
</dbReference>
<evidence type="ECO:0000256" key="5">
    <source>
        <dbReference type="ARBA" id="ARBA00022692"/>
    </source>
</evidence>
<dbReference type="PANTHER" id="PTHR35011">
    <property type="entry name" value="2,3-DIKETO-L-GULONATE TRAP TRANSPORTER SMALL PERMEASE PROTEIN YIAM"/>
    <property type="match status" value="1"/>
</dbReference>
<evidence type="ECO:0000256" key="1">
    <source>
        <dbReference type="ARBA" id="ARBA00004429"/>
    </source>
</evidence>
<gene>
    <name evidence="11" type="ORF">DTO96_101913</name>
</gene>
<dbReference type="AlphaFoldDB" id="A0A345DCT4"/>
<comment type="similarity">
    <text evidence="8 9">Belongs to the TRAP transporter small permease family.</text>
</comment>